<keyword evidence="3" id="KW-1185">Reference proteome</keyword>
<sequence>MLIRDARLVPVTPVADLPDRPVDVLVEGSRVTAVGLGLERPAGVEEYDAGGRWLVPGLWDQHTHLGQWSLTSTRLDLSAADSPEHALDLARAWLAEQPGRPLVGFGHRPAVWDRQPTVAELDEVAGNVPVVLIAGDAHHAWLSSSAQRALGLAVRDDNIYENEWFGAYADLPGLVGNDGISPAGYQNALNRAASKGVVGLVDFEFGGGPQDWVERWSEGCDVLRVRVAMYADRLEEVIAAGLRSGDRLLPDDDRLTMGPLKIISDGSLNTRTAWCCEPYADGGLGAANQSAAELRRLISRASASGLEVATHAIGDAAVAHALDVYAATGARGSIEHAQLVTRDDVRRMAGVAVRASVQPAHLLDDRDLSEQIWPGLGGRCFAFRWMLDDGVPLVLGSDAPVAPLDPWLAIAAAVHRSGDARDAWHAEQALTPAEALAASVDFQPTVGVGSRADLVLLDRDPLLATGDSAELGEQLRTMPVALTVVAGVVRHSTL</sequence>
<dbReference type="AlphaFoldDB" id="A0A1H0ECJ8"/>
<feature type="domain" description="Amidohydrolase 3" evidence="1">
    <location>
        <begin position="45"/>
        <end position="489"/>
    </location>
</feature>
<dbReference type="Pfam" id="PF07969">
    <property type="entry name" value="Amidohydro_3"/>
    <property type="match status" value="1"/>
</dbReference>
<protein>
    <recommendedName>
        <fullName evidence="1">Amidohydrolase 3 domain-containing protein</fullName>
    </recommendedName>
</protein>
<name>A0A1H0ECJ8_9ACTN</name>
<accession>A0A1H0ECJ8</accession>
<dbReference type="PANTHER" id="PTHR22642:SF2">
    <property type="entry name" value="PROTEIN LONG AFTER FAR-RED 3"/>
    <property type="match status" value="1"/>
</dbReference>
<dbReference type="GO" id="GO:0016810">
    <property type="term" value="F:hydrolase activity, acting on carbon-nitrogen (but not peptide) bonds"/>
    <property type="evidence" value="ECO:0007669"/>
    <property type="project" value="InterPro"/>
</dbReference>
<dbReference type="Gene3D" id="3.10.310.70">
    <property type="match status" value="1"/>
</dbReference>
<reference evidence="2 3" key="1">
    <citation type="submission" date="2016-10" db="EMBL/GenBank/DDBJ databases">
        <authorList>
            <person name="de Groot N.N."/>
        </authorList>
    </citation>
    <scope>NUCLEOTIDE SEQUENCE [LARGE SCALE GENOMIC DNA]</scope>
    <source>
        <strain evidence="2 3">CGMCC 1.11147</strain>
    </source>
</reference>
<dbReference type="Proteomes" id="UP000199004">
    <property type="component" value="Unassembled WGS sequence"/>
</dbReference>
<dbReference type="Gene3D" id="2.30.40.10">
    <property type="entry name" value="Urease, subunit C, domain 1"/>
    <property type="match status" value="1"/>
</dbReference>
<evidence type="ECO:0000313" key="3">
    <source>
        <dbReference type="Proteomes" id="UP000199004"/>
    </source>
</evidence>
<dbReference type="SUPFAM" id="SSF51338">
    <property type="entry name" value="Composite domain of metallo-dependent hydrolases"/>
    <property type="match status" value="1"/>
</dbReference>
<proteinExistence type="predicted"/>
<dbReference type="InterPro" id="IPR013108">
    <property type="entry name" value="Amidohydro_3"/>
</dbReference>
<gene>
    <name evidence="2" type="ORF">SAMN05192576_2821</name>
</gene>
<dbReference type="InterPro" id="IPR032466">
    <property type="entry name" value="Metal_Hydrolase"/>
</dbReference>
<dbReference type="OrthoDB" id="3238066at2"/>
<evidence type="ECO:0000313" key="2">
    <source>
        <dbReference type="EMBL" id="SDN80144.1"/>
    </source>
</evidence>
<dbReference type="Gene3D" id="3.20.20.140">
    <property type="entry name" value="Metal-dependent hydrolases"/>
    <property type="match status" value="1"/>
</dbReference>
<dbReference type="STRING" id="1005944.SAMN05192576_2821"/>
<dbReference type="EMBL" id="FNIC01000004">
    <property type="protein sequence ID" value="SDN80144.1"/>
    <property type="molecule type" value="Genomic_DNA"/>
</dbReference>
<dbReference type="InterPro" id="IPR011059">
    <property type="entry name" value="Metal-dep_hydrolase_composite"/>
</dbReference>
<dbReference type="RefSeq" id="WP_091025438.1">
    <property type="nucleotide sequence ID" value="NZ_BKAE01000010.1"/>
</dbReference>
<dbReference type="PANTHER" id="PTHR22642">
    <property type="entry name" value="IMIDAZOLONEPROPIONASE"/>
    <property type="match status" value="1"/>
</dbReference>
<evidence type="ECO:0000259" key="1">
    <source>
        <dbReference type="Pfam" id="PF07969"/>
    </source>
</evidence>
<organism evidence="2 3">
    <name type="scientific">Nocardioides szechwanensis</name>
    <dbReference type="NCBI Taxonomy" id="1005944"/>
    <lineage>
        <taxon>Bacteria</taxon>
        <taxon>Bacillati</taxon>
        <taxon>Actinomycetota</taxon>
        <taxon>Actinomycetes</taxon>
        <taxon>Propionibacteriales</taxon>
        <taxon>Nocardioidaceae</taxon>
        <taxon>Nocardioides</taxon>
    </lineage>
</organism>
<dbReference type="SUPFAM" id="SSF51556">
    <property type="entry name" value="Metallo-dependent hydrolases"/>
    <property type="match status" value="1"/>
</dbReference>